<dbReference type="PANTHER" id="PTHR30525">
    <property type="entry name" value="1-DEOXY-D-XYLULOSE 5-PHOSPHATE REDUCTOISOMERASE"/>
    <property type="match status" value="1"/>
</dbReference>
<dbReference type="SUPFAM" id="SSF51735">
    <property type="entry name" value="NAD(P)-binding Rossmann-fold domains"/>
    <property type="match status" value="1"/>
</dbReference>
<feature type="binding site" evidence="9">
    <location>
        <position position="16"/>
    </location>
    <ligand>
        <name>NADPH</name>
        <dbReference type="ChEBI" id="CHEBI:57783"/>
    </ligand>
</feature>
<dbReference type="InterPro" id="IPR036291">
    <property type="entry name" value="NAD(P)-bd_dom_sf"/>
</dbReference>
<dbReference type="NCBIfam" id="NF009114">
    <property type="entry name" value="PRK12464.1"/>
    <property type="match status" value="1"/>
</dbReference>
<keyword evidence="3 9" id="KW-0479">Metal-binding</keyword>
<dbReference type="InterPro" id="IPR013512">
    <property type="entry name" value="DXP_reductoisomerase_N"/>
</dbReference>
<dbReference type="Proteomes" id="UP001224845">
    <property type="component" value="Unassembled WGS sequence"/>
</dbReference>
<dbReference type="InterPro" id="IPR013644">
    <property type="entry name" value="DXP_reductoisomerase_C"/>
</dbReference>
<name>A0AAW8EK30_VARPD</name>
<evidence type="ECO:0000259" key="11">
    <source>
        <dbReference type="Pfam" id="PF08436"/>
    </source>
</evidence>
<feature type="binding site" evidence="9">
    <location>
        <position position="156"/>
    </location>
    <ligand>
        <name>Mn(2+)</name>
        <dbReference type="ChEBI" id="CHEBI:29035"/>
    </ligand>
</feature>
<feature type="binding site" evidence="9">
    <location>
        <position position="130"/>
    </location>
    <ligand>
        <name>NADPH</name>
        <dbReference type="ChEBI" id="CHEBI:57783"/>
    </ligand>
</feature>
<sequence>MNTPKQRITVLGSTGSVGVSTLDVISRHPERFEVFALSASTKVDELLAQCARFSPRYAVMASAPHAALLAEKIEQNNLKTTVLSGGDAIEKIASHEEVDAVMAAIVGAAGLGPCLAAARAGKRLLLANKEALVVGGELFMRTVREGGATLLPIDSEHSAIFQSLPEDPSTWPRRIDKIILTASGGPFRTRAPDTLGTVTPEQACAHPNWVMGRKISVDSATMMNKALEVIEARHLFGVLPEQIEVVIHPQSVVHSMVQFTDASVIAQLGTPDMRVPIAVGLAWPERIESGAARLDFRRMASLSFDAPDAALFPGLGLAWHALRAAPGTTAVLNAANEVAVEAFLDRRLRFDRIHAVNMETLETVSPSKPASLADLLALDASARAAANAAALRFAA</sequence>
<feature type="binding site" evidence="9">
    <location>
        <position position="228"/>
    </location>
    <ligand>
        <name>Mn(2+)</name>
        <dbReference type="ChEBI" id="CHEBI:29035"/>
    </ligand>
</feature>
<evidence type="ECO:0000256" key="8">
    <source>
        <dbReference type="ARBA" id="ARBA00048543"/>
    </source>
</evidence>
<feature type="binding site" evidence="9">
    <location>
        <position position="17"/>
    </location>
    <ligand>
        <name>NADPH</name>
        <dbReference type="ChEBI" id="CHEBI:57783"/>
    </ligand>
</feature>
<feature type="binding site" evidence="9">
    <location>
        <position position="183"/>
    </location>
    <ligand>
        <name>1-deoxy-D-xylulose 5-phosphate</name>
        <dbReference type="ChEBI" id="CHEBI:57792"/>
    </ligand>
</feature>
<proteinExistence type="inferred from homology"/>
<evidence type="ECO:0000256" key="9">
    <source>
        <dbReference type="HAMAP-Rule" id="MF_00183"/>
    </source>
</evidence>
<feature type="binding site" evidence="9">
    <location>
        <position position="14"/>
    </location>
    <ligand>
        <name>NADPH</name>
        <dbReference type="ChEBI" id="CHEBI:57783"/>
    </ligand>
</feature>
<feature type="binding site" evidence="9">
    <location>
        <position position="228"/>
    </location>
    <ligand>
        <name>1-deoxy-D-xylulose 5-phosphate</name>
        <dbReference type="ChEBI" id="CHEBI:57792"/>
    </ligand>
</feature>
<comment type="similarity">
    <text evidence="2 9">Belongs to the DXR family.</text>
</comment>
<evidence type="ECO:0000256" key="4">
    <source>
        <dbReference type="ARBA" id="ARBA00022857"/>
    </source>
</evidence>
<dbReference type="RefSeq" id="WP_012747713.1">
    <property type="nucleotide sequence ID" value="NZ_CAIGKF010000024.1"/>
</dbReference>
<keyword evidence="7 9" id="KW-0414">Isoprene biosynthesis</keyword>
<feature type="binding site" evidence="9">
    <location>
        <position position="129"/>
    </location>
    <ligand>
        <name>1-deoxy-D-xylulose 5-phosphate</name>
        <dbReference type="ChEBI" id="CHEBI:57792"/>
    </ligand>
</feature>
<feature type="binding site" evidence="9">
    <location>
        <position position="206"/>
    </location>
    <ligand>
        <name>1-deoxy-D-xylulose 5-phosphate</name>
        <dbReference type="ChEBI" id="CHEBI:57792"/>
    </ligand>
</feature>
<dbReference type="FunFam" id="3.40.50.720:FF:000045">
    <property type="entry name" value="1-deoxy-D-xylulose 5-phosphate reductoisomerase"/>
    <property type="match status" value="1"/>
</dbReference>
<evidence type="ECO:0000256" key="3">
    <source>
        <dbReference type="ARBA" id="ARBA00022723"/>
    </source>
</evidence>
<dbReference type="Gene3D" id="3.40.50.720">
    <property type="entry name" value="NAD(P)-binding Rossmann-like Domain"/>
    <property type="match status" value="1"/>
</dbReference>
<feature type="binding site" evidence="9">
    <location>
        <position position="15"/>
    </location>
    <ligand>
        <name>NADPH</name>
        <dbReference type="ChEBI" id="CHEBI:57783"/>
    </ligand>
</feature>
<feature type="binding site" evidence="9">
    <location>
        <position position="156"/>
    </location>
    <ligand>
        <name>1-deoxy-D-xylulose 5-phosphate</name>
        <dbReference type="ChEBI" id="CHEBI:57792"/>
    </ligand>
</feature>
<protein>
    <recommendedName>
        <fullName evidence="9">1-deoxy-D-xylulose 5-phosphate reductoisomerase</fullName>
        <shortName evidence="9">DXP reductoisomerase</shortName>
        <ecNumber evidence="9">1.1.1.267</ecNumber>
    </recommendedName>
    <alternativeName>
        <fullName evidence="9">1-deoxyxylulose-5-phosphate reductoisomerase</fullName>
    </alternativeName>
    <alternativeName>
        <fullName evidence="9">2-C-methyl-D-erythritol 4-phosphate synthase</fullName>
    </alternativeName>
</protein>
<comment type="caution">
    <text evidence="13">The sequence shown here is derived from an EMBL/GenBank/DDBJ whole genome shotgun (WGS) entry which is preliminary data.</text>
</comment>
<dbReference type="SUPFAM" id="SSF69055">
    <property type="entry name" value="1-deoxy-D-xylulose-5-phosphate reductoisomerase, C-terminal domain"/>
    <property type="match status" value="1"/>
</dbReference>
<evidence type="ECO:0000259" key="10">
    <source>
        <dbReference type="Pfam" id="PF02670"/>
    </source>
</evidence>
<feature type="domain" description="DXP reductoisomerase C-terminal" evidence="12">
    <location>
        <begin position="268"/>
        <end position="384"/>
    </location>
</feature>
<gene>
    <name evidence="9" type="primary">dxr</name>
    <name evidence="13" type="ORF">J2W39_004048</name>
</gene>
<dbReference type="InterPro" id="IPR026877">
    <property type="entry name" value="DXPR_C"/>
</dbReference>
<keyword evidence="4 9" id="KW-0521">NADP</keyword>
<evidence type="ECO:0000259" key="12">
    <source>
        <dbReference type="Pfam" id="PF13288"/>
    </source>
</evidence>
<evidence type="ECO:0000256" key="7">
    <source>
        <dbReference type="ARBA" id="ARBA00023229"/>
    </source>
</evidence>
<feature type="binding site" evidence="9">
    <location>
        <position position="155"/>
    </location>
    <ligand>
        <name>1-deoxy-D-xylulose 5-phosphate</name>
        <dbReference type="ChEBI" id="CHEBI:57792"/>
    </ligand>
</feature>
<dbReference type="GO" id="GO:0070402">
    <property type="term" value="F:NADPH binding"/>
    <property type="evidence" value="ECO:0007669"/>
    <property type="project" value="InterPro"/>
</dbReference>
<dbReference type="HAMAP" id="MF_00183">
    <property type="entry name" value="DXP_reductoisom"/>
    <property type="match status" value="1"/>
</dbReference>
<comment type="function">
    <text evidence="9">Catalyzes the NADPH-dependent rearrangement and reduction of 1-deoxy-D-xylulose-5-phosphate (DXP) to 2-C-methyl-D-erythritol 4-phosphate (MEP).</text>
</comment>
<dbReference type="GO" id="GO:0030145">
    <property type="term" value="F:manganese ion binding"/>
    <property type="evidence" value="ECO:0007669"/>
    <property type="project" value="TreeGrafter"/>
</dbReference>
<evidence type="ECO:0000313" key="14">
    <source>
        <dbReference type="Proteomes" id="UP001224845"/>
    </source>
</evidence>
<organism evidence="13 14">
    <name type="scientific">Variovorax paradoxus</name>
    <dbReference type="NCBI Taxonomy" id="34073"/>
    <lineage>
        <taxon>Bacteria</taxon>
        <taxon>Pseudomonadati</taxon>
        <taxon>Pseudomonadota</taxon>
        <taxon>Betaproteobacteria</taxon>
        <taxon>Burkholderiales</taxon>
        <taxon>Comamonadaceae</taxon>
        <taxon>Variovorax</taxon>
    </lineage>
</organism>
<dbReference type="GO" id="GO:0051484">
    <property type="term" value="P:isopentenyl diphosphate biosynthetic process, methylerythritol 4-phosphate pathway involved in terpenoid biosynthetic process"/>
    <property type="evidence" value="ECO:0007669"/>
    <property type="project" value="UniProtKB-ARBA"/>
</dbReference>
<evidence type="ECO:0000256" key="1">
    <source>
        <dbReference type="ARBA" id="ARBA00005094"/>
    </source>
</evidence>
<dbReference type="Pfam" id="PF13288">
    <property type="entry name" value="DXPR_C"/>
    <property type="match status" value="1"/>
</dbReference>
<comment type="caution">
    <text evidence="9">Lacks conserved residue(s) required for the propagation of feature annotation.</text>
</comment>
<evidence type="ECO:0000256" key="6">
    <source>
        <dbReference type="ARBA" id="ARBA00023211"/>
    </source>
</evidence>
<dbReference type="AlphaFoldDB" id="A0AAW8EK30"/>
<feature type="domain" description="1-deoxy-D-xylulose 5-phosphate reductoisomerase N-terminal" evidence="10">
    <location>
        <begin position="8"/>
        <end position="136"/>
    </location>
</feature>
<dbReference type="PIRSF" id="PIRSF006205">
    <property type="entry name" value="Dxp_reductismrs"/>
    <property type="match status" value="1"/>
</dbReference>
<feature type="binding site" evidence="9">
    <location>
        <position position="128"/>
    </location>
    <ligand>
        <name>NADPH</name>
        <dbReference type="ChEBI" id="CHEBI:57783"/>
    </ligand>
</feature>
<dbReference type="InterPro" id="IPR036169">
    <property type="entry name" value="DXPR_C_sf"/>
</dbReference>
<feature type="binding site" evidence="9">
    <location>
        <position position="224"/>
    </location>
    <ligand>
        <name>1-deoxy-D-xylulose 5-phosphate</name>
        <dbReference type="ChEBI" id="CHEBI:57792"/>
    </ligand>
</feature>
<accession>A0AAW8EK30</accession>
<keyword evidence="9" id="KW-0460">Magnesium</keyword>
<feature type="binding site" evidence="9">
    <location>
        <position position="212"/>
    </location>
    <ligand>
        <name>NADPH</name>
        <dbReference type="ChEBI" id="CHEBI:57783"/>
    </ligand>
</feature>
<dbReference type="SUPFAM" id="SSF55347">
    <property type="entry name" value="Glyceraldehyde-3-phosphate dehydrogenase-like, C-terminal domain"/>
    <property type="match status" value="1"/>
</dbReference>
<evidence type="ECO:0000256" key="2">
    <source>
        <dbReference type="ARBA" id="ARBA00006825"/>
    </source>
</evidence>
<comment type="pathway">
    <text evidence="1 9">Isoprenoid biosynthesis; isopentenyl diphosphate biosynthesis via DXP pathway; isopentenyl diphosphate from 1-deoxy-D-xylulose 5-phosphate: step 1/6.</text>
</comment>
<evidence type="ECO:0000256" key="5">
    <source>
        <dbReference type="ARBA" id="ARBA00023002"/>
    </source>
</evidence>
<dbReference type="EMBL" id="JAUSRV010000010">
    <property type="protein sequence ID" value="MDP9972805.1"/>
    <property type="molecule type" value="Genomic_DNA"/>
</dbReference>
<dbReference type="NCBIfam" id="TIGR00243">
    <property type="entry name" value="Dxr"/>
    <property type="match status" value="1"/>
</dbReference>
<dbReference type="NCBIfam" id="NF003938">
    <property type="entry name" value="PRK05447.1-1"/>
    <property type="match status" value="1"/>
</dbReference>
<dbReference type="EC" id="1.1.1.267" evidence="9"/>
<dbReference type="Pfam" id="PF02670">
    <property type="entry name" value="DXP_reductoisom"/>
    <property type="match status" value="1"/>
</dbReference>
<feature type="binding site" evidence="9">
    <location>
        <position position="219"/>
    </location>
    <ligand>
        <name>1-deoxy-D-xylulose 5-phosphate</name>
        <dbReference type="ChEBI" id="CHEBI:57792"/>
    </ligand>
</feature>
<feature type="binding site" evidence="9">
    <location>
        <position position="225"/>
    </location>
    <ligand>
        <name>1-deoxy-D-xylulose 5-phosphate</name>
        <dbReference type="ChEBI" id="CHEBI:57792"/>
    </ligand>
</feature>
<keyword evidence="6 9" id="KW-0464">Manganese</keyword>
<dbReference type="GO" id="GO:0030604">
    <property type="term" value="F:1-deoxy-D-xylulose-5-phosphate reductoisomerase activity"/>
    <property type="evidence" value="ECO:0007669"/>
    <property type="project" value="UniProtKB-UniRule"/>
</dbReference>
<dbReference type="InterPro" id="IPR003821">
    <property type="entry name" value="DXP_reductoisomerase"/>
</dbReference>
<dbReference type="GeneID" id="99714227"/>
<reference evidence="13" key="1">
    <citation type="submission" date="2023-07" db="EMBL/GenBank/DDBJ databases">
        <title>Sorghum-associated microbial communities from plants grown in Nebraska, USA.</title>
        <authorList>
            <person name="Schachtman D."/>
        </authorList>
    </citation>
    <scope>NUCLEOTIDE SEQUENCE</scope>
    <source>
        <strain evidence="13">DS3315</strain>
    </source>
</reference>
<feature type="domain" description="1-deoxy-D-xylulose 5-phosphate reductoisomerase C-terminal" evidence="11">
    <location>
        <begin position="150"/>
        <end position="236"/>
    </location>
</feature>
<evidence type="ECO:0000313" key="13">
    <source>
        <dbReference type="EMBL" id="MDP9972805.1"/>
    </source>
</evidence>
<feature type="binding site" evidence="9">
    <location>
        <position position="154"/>
    </location>
    <ligand>
        <name>Mn(2+)</name>
        <dbReference type="ChEBI" id="CHEBI:29035"/>
    </ligand>
</feature>
<keyword evidence="5 9" id="KW-0560">Oxidoreductase</keyword>
<dbReference type="PANTHER" id="PTHR30525:SF0">
    <property type="entry name" value="1-DEOXY-D-XYLULOSE 5-PHOSPHATE REDUCTOISOMERASE, CHLOROPLASTIC"/>
    <property type="match status" value="1"/>
</dbReference>
<comment type="cofactor">
    <cofactor evidence="9">
        <name>Mg(2+)</name>
        <dbReference type="ChEBI" id="CHEBI:18420"/>
    </cofactor>
    <cofactor evidence="9">
        <name>Mn(2+)</name>
        <dbReference type="ChEBI" id="CHEBI:29035"/>
    </cofactor>
</comment>
<dbReference type="Gene3D" id="1.10.1740.10">
    <property type="match status" value="1"/>
</dbReference>
<dbReference type="Pfam" id="PF08436">
    <property type="entry name" value="DXP_redisom_C"/>
    <property type="match status" value="1"/>
</dbReference>
<comment type="catalytic activity">
    <reaction evidence="8">
        <text>2-C-methyl-D-erythritol 4-phosphate + NADP(+) = 1-deoxy-D-xylulose 5-phosphate + NADPH + H(+)</text>
        <dbReference type="Rhea" id="RHEA:13717"/>
        <dbReference type="ChEBI" id="CHEBI:15378"/>
        <dbReference type="ChEBI" id="CHEBI:57783"/>
        <dbReference type="ChEBI" id="CHEBI:57792"/>
        <dbReference type="ChEBI" id="CHEBI:58262"/>
        <dbReference type="ChEBI" id="CHEBI:58349"/>
        <dbReference type="EC" id="1.1.1.267"/>
    </reaction>
    <physiologicalReaction direction="right-to-left" evidence="8">
        <dbReference type="Rhea" id="RHEA:13719"/>
    </physiologicalReaction>
</comment>